<dbReference type="EMBL" id="PQWO01000007">
    <property type="protein sequence ID" value="PZD73001.1"/>
    <property type="molecule type" value="Genomic_DNA"/>
</dbReference>
<dbReference type="OrthoDB" id="428674at2"/>
<dbReference type="RefSeq" id="WP_110986437.1">
    <property type="nucleotide sequence ID" value="NZ_CAWNWM010000007.1"/>
</dbReference>
<organism evidence="2 3">
    <name type="scientific">Acaryochloris thomasi RCC1774</name>
    <dbReference type="NCBI Taxonomy" id="1764569"/>
    <lineage>
        <taxon>Bacteria</taxon>
        <taxon>Bacillati</taxon>
        <taxon>Cyanobacteriota</taxon>
        <taxon>Cyanophyceae</taxon>
        <taxon>Acaryochloridales</taxon>
        <taxon>Acaryochloridaceae</taxon>
        <taxon>Acaryochloris</taxon>
        <taxon>Acaryochloris thomasi</taxon>
    </lineage>
</organism>
<name>A0A2W1JW98_9CYAN</name>
<feature type="compositionally biased region" description="Pro residues" evidence="1">
    <location>
        <begin position="183"/>
        <end position="193"/>
    </location>
</feature>
<reference evidence="2 3" key="1">
    <citation type="journal article" date="2018" name="Sci. Rep.">
        <title>A novel species of the marine cyanobacterium Acaryochloris with a unique pigment content and lifestyle.</title>
        <authorList>
            <person name="Partensky F."/>
            <person name="Six C."/>
            <person name="Ratin M."/>
            <person name="Garczarek L."/>
            <person name="Vaulot D."/>
            <person name="Probert I."/>
            <person name="Calteau A."/>
            <person name="Gourvil P."/>
            <person name="Marie D."/>
            <person name="Grebert T."/>
            <person name="Bouchier C."/>
            <person name="Le Panse S."/>
            <person name="Gachenot M."/>
            <person name="Rodriguez F."/>
            <person name="Garrido J.L."/>
        </authorList>
    </citation>
    <scope>NUCLEOTIDE SEQUENCE [LARGE SCALE GENOMIC DNA]</scope>
    <source>
        <strain evidence="2 3">RCC1774</strain>
    </source>
</reference>
<dbReference type="AlphaFoldDB" id="A0A2W1JW98"/>
<feature type="region of interest" description="Disordered" evidence="1">
    <location>
        <begin position="173"/>
        <end position="202"/>
    </location>
</feature>
<keyword evidence="3" id="KW-1185">Reference proteome</keyword>
<evidence type="ECO:0008006" key="4">
    <source>
        <dbReference type="Google" id="ProtNLM"/>
    </source>
</evidence>
<feature type="compositionally biased region" description="Polar residues" evidence="1">
    <location>
        <begin position="244"/>
        <end position="267"/>
    </location>
</feature>
<accession>A0A2W1JW98</accession>
<comment type="caution">
    <text evidence="2">The sequence shown here is derived from an EMBL/GenBank/DDBJ whole genome shotgun (WGS) entry which is preliminary data.</text>
</comment>
<evidence type="ECO:0000313" key="3">
    <source>
        <dbReference type="Proteomes" id="UP000248857"/>
    </source>
</evidence>
<sequence>MSDNFGLDVTVSTEPSLSNDAILETSASELMDELFAQLDNKLRDGETSGQKTSSSLSTRVRPRQALSVLESSDLEVSYTPIEAALTPRQIPEWQLSLDETIGIGNPQDSKFNQRLFVCIALTSVGAALVWIGTQLAPRPVTAPIIAEATTQSLPINSADVQFAASMTQSLQKIDSKKPTLPTAVPPVQAPTPQTPSKALNKPTLPTISSVQAAAPKLPATIPASVTPARIPAKQEPLPVKSAPQAASATTELPQVQPEAQPSATQTVAVAKPAPLTDVSKAAQTLVGVLEFGDQSVALVENNGATRRVEIGEILNDSGWVLAAVENGQAIIKRSGQVRALDPDQKF</sequence>
<evidence type="ECO:0000256" key="1">
    <source>
        <dbReference type="SAM" id="MobiDB-lite"/>
    </source>
</evidence>
<gene>
    <name evidence="2" type="ORF">C1752_02733</name>
</gene>
<protein>
    <recommendedName>
        <fullName evidence="4">Type II secretion system protein GspC N-terminal domain-containing protein</fullName>
    </recommendedName>
</protein>
<feature type="region of interest" description="Disordered" evidence="1">
    <location>
        <begin position="234"/>
        <end position="267"/>
    </location>
</feature>
<evidence type="ECO:0000313" key="2">
    <source>
        <dbReference type="EMBL" id="PZD73001.1"/>
    </source>
</evidence>
<proteinExistence type="predicted"/>
<dbReference type="Proteomes" id="UP000248857">
    <property type="component" value="Unassembled WGS sequence"/>
</dbReference>
<dbReference type="Gene3D" id="2.30.30.830">
    <property type="match status" value="1"/>
</dbReference>